<dbReference type="EMBL" id="JAIZAY010000020">
    <property type="protein sequence ID" value="KAJ8022252.1"/>
    <property type="molecule type" value="Genomic_DNA"/>
</dbReference>
<sequence length="58" mass="6540">MLFSKLEVLGLIPSWVMGRQVFIHEQPTVSFSRTNYPEGNSFLLELLLTESSPDALLS</sequence>
<comment type="caution">
    <text evidence="1">The sequence shown here is derived from an EMBL/GenBank/DDBJ whole genome shotgun (WGS) entry which is preliminary data.</text>
</comment>
<dbReference type="AlphaFoldDB" id="A0A9Q0YGE1"/>
<gene>
    <name evidence="1" type="ORF">HOLleu_37093</name>
</gene>
<protein>
    <submittedName>
        <fullName evidence="1">Uncharacterized protein</fullName>
    </submittedName>
</protein>
<proteinExistence type="predicted"/>
<keyword evidence="2" id="KW-1185">Reference proteome</keyword>
<dbReference type="Proteomes" id="UP001152320">
    <property type="component" value="Chromosome 20"/>
</dbReference>
<evidence type="ECO:0000313" key="2">
    <source>
        <dbReference type="Proteomes" id="UP001152320"/>
    </source>
</evidence>
<reference evidence="1" key="1">
    <citation type="submission" date="2021-10" db="EMBL/GenBank/DDBJ databases">
        <title>Tropical sea cucumber genome reveals ecological adaptation and Cuvierian tubules defense mechanism.</title>
        <authorList>
            <person name="Chen T."/>
        </authorList>
    </citation>
    <scope>NUCLEOTIDE SEQUENCE</scope>
    <source>
        <strain evidence="1">Nanhai2018</strain>
        <tissue evidence="1">Muscle</tissue>
    </source>
</reference>
<organism evidence="1 2">
    <name type="scientific">Holothuria leucospilota</name>
    <name type="common">Black long sea cucumber</name>
    <name type="synonym">Mertensiothuria leucospilota</name>
    <dbReference type="NCBI Taxonomy" id="206669"/>
    <lineage>
        <taxon>Eukaryota</taxon>
        <taxon>Metazoa</taxon>
        <taxon>Echinodermata</taxon>
        <taxon>Eleutherozoa</taxon>
        <taxon>Echinozoa</taxon>
        <taxon>Holothuroidea</taxon>
        <taxon>Aspidochirotacea</taxon>
        <taxon>Aspidochirotida</taxon>
        <taxon>Holothuriidae</taxon>
        <taxon>Holothuria</taxon>
    </lineage>
</organism>
<accession>A0A9Q0YGE1</accession>
<name>A0A9Q0YGE1_HOLLE</name>
<evidence type="ECO:0000313" key="1">
    <source>
        <dbReference type="EMBL" id="KAJ8022252.1"/>
    </source>
</evidence>